<keyword evidence="1" id="KW-0812">Transmembrane</keyword>
<dbReference type="Ensembl" id="ENSCSAVT00000000458.1">
    <property type="protein sequence ID" value="ENSCSAVP00000000453.1"/>
    <property type="gene ID" value="ENSCSAVG00000000264.1"/>
</dbReference>
<keyword evidence="1" id="KW-1133">Transmembrane helix</keyword>
<evidence type="ECO:0000256" key="1">
    <source>
        <dbReference type="SAM" id="Phobius"/>
    </source>
</evidence>
<reference evidence="2" key="2">
    <citation type="submission" date="2025-08" db="UniProtKB">
        <authorList>
            <consortium name="Ensembl"/>
        </authorList>
    </citation>
    <scope>IDENTIFICATION</scope>
</reference>
<dbReference type="AlphaFoldDB" id="H2Y555"/>
<keyword evidence="3" id="KW-1185">Reference proteome</keyword>
<proteinExistence type="predicted"/>
<reference evidence="3" key="1">
    <citation type="submission" date="2003-08" db="EMBL/GenBank/DDBJ databases">
        <authorList>
            <person name="Birren B."/>
            <person name="Nusbaum C."/>
            <person name="Abebe A."/>
            <person name="Abouelleil A."/>
            <person name="Adekoya E."/>
            <person name="Ait-zahra M."/>
            <person name="Allen N."/>
            <person name="Allen T."/>
            <person name="An P."/>
            <person name="Anderson M."/>
            <person name="Anderson S."/>
            <person name="Arachchi H."/>
            <person name="Armbruster J."/>
            <person name="Bachantsang P."/>
            <person name="Baldwin J."/>
            <person name="Barry A."/>
            <person name="Bayul T."/>
            <person name="Blitshsteyn B."/>
            <person name="Bloom T."/>
            <person name="Blye J."/>
            <person name="Boguslavskiy L."/>
            <person name="Borowsky M."/>
            <person name="Boukhgalter B."/>
            <person name="Brunache A."/>
            <person name="Butler J."/>
            <person name="Calixte N."/>
            <person name="Calvo S."/>
            <person name="Camarata J."/>
            <person name="Campo K."/>
            <person name="Chang J."/>
            <person name="Cheshatsang Y."/>
            <person name="Citroen M."/>
            <person name="Collymore A."/>
            <person name="Considine T."/>
            <person name="Cook A."/>
            <person name="Cooke P."/>
            <person name="Corum B."/>
            <person name="Cuomo C."/>
            <person name="David R."/>
            <person name="Dawoe T."/>
            <person name="Degray S."/>
            <person name="Dodge S."/>
            <person name="Dooley K."/>
            <person name="Dorje P."/>
            <person name="Dorjee K."/>
            <person name="Dorris L."/>
            <person name="Duffey N."/>
            <person name="Dupes A."/>
            <person name="Elkins T."/>
            <person name="Engels R."/>
            <person name="Erickson J."/>
            <person name="Farina A."/>
            <person name="Faro S."/>
            <person name="Ferreira P."/>
            <person name="Fischer H."/>
            <person name="Fitzgerald M."/>
            <person name="Foley K."/>
            <person name="Gage D."/>
            <person name="Galagan J."/>
            <person name="Gearin G."/>
            <person name="Gnerre S."/>
            <person name="Gnirke A."/>
            <person name="Goyette A."/>
            <person name="Graham J."/>
            <person name="Grandbois E."/>
            <person name="Gyaltsen K."/>
            <person name="Hafez N."/>
            <person name="Hagopian D."/>
            <person name="Hagos B."/>
            <person name="Hall J."/>
            <person name="Hatcher B."/>
            <person name="Heller A."/>
            <person name="Higgins H."/>
            <person name="Honan T."/>
            <person name="Horn A."/>
            <person name="Houde N."/>
            <person name="Hughes L."/>
            <person name="Hulme W."/>
            <person name="Husby E."/>
            <person name="Iliev I."/>
            <person name="Jaffe D."/>
            <person name="Jones C."/>
            <person name="Kamal M."/>
            <person name="Kamat A."/>
            <person name="Kamvysselis M."/>
            <person name="Karlsson E."/>
            <person name="Kells C."/>
            <person name="Kieu A."/>
            <person name="Kisner P."/>
            <person name="Kodira C."/>
            <person name="Kulbokas E."/>
            <person name="Labutti K."/>
            <person name="Lama D."/>
            <person name="Landers T."/>
            <person name="Leger J."/>
            <person name="Levine S."/>
            <person name="Lewis D."/>
            <person name="Lewis T."/>
            <person name="Lindblad-toh K."/>
            <person name="Liu X."/>
            <person name="Lokyitsang T."/>
            <person name="Lokyitsang Y."/>
            <person name="Lucien O."/>
            <person name="Lui A."/>
            <person name="Ma L.J."/>
            <person name="Mabbitt R."/>
            <person name="Macdonald J."/>
            <person name="Maclean C."/>
            <person name="Major J."/>
            <person name="Manning J."/>
            <person name="Marabella R."/>
            <person name="Maru K."/>
            <person name="Matthews C."/>
            <person name="Mauceli E."/>
            <person name="Mccarthy M."/>
            <person name="Mcdonough S."/>
            <person name="Mcghee T."/>
            <person name="Meldrim J."/>
            <person name="Meneus L."/>
            <person name="Mesirov J."/>
            <person name="Mihalev A."/>
            <person name="Mihova T."/>
            <person name="Mikkelsen T."/>
            <person name="Mlenga V."/>
            <person name="Moru K."/>
            <person name="Mozes J."/>
            <person name="Mulrain L."/>
            <person name="Munson G."/>
            <person name="Naylor J."/>
            <person name="Newes C."/>
            <person name="Nguyen C."/>
            <person name="Nguyen N."/>
            <person name="Nguyen T."/>
            <person name="Nicol R."/>
            <person name="Nielsen C."/>
            <person name="Nizzari M."/>
            <person name="Norbu C."/>
            <person name="Norbu N."/>
            <person name="O'donnell P."/>
            <person name="Okoawo O."/>
            <person name="O'leary S."/>
            <person name="Omotosho B."/>
            <person name="O'neill K."/>
            <person name="Osman S."/>
            <person name="Parker S."/>
            <person name="Perrin D."/>
            <person name="Phunkhang P."/>
            <person name="Piqani B."/>
            <person name="Purcell S."/>
            <person name="Rachupka T."/>
            <person name="Ramasamy U."/>
            <person name="Rameau R."/>
            <person name="Ray V."/>
            <person name="Raymond C."/>
            <person name="Retta R."/>
            <person name="Richardson S."/>
            <person name="Rise C."/>
            <person name="Rodriguez J."/>
            <person name="Rogers J."/>
            <person name="Rogov P."/>
            <person name="Rutman M."/>
            <person name="Schupbach R."/>
            <person name="Seaman C."/>
            <person name="Settipalli S."/>
            <person name="Sharpe T."/>
            <person name="Sheridan J."/>
            <person name="Sherpa N."/>
            <person name="Shi J."/>
            <person name="Smirnov S."/>
            <person name="Smith C."/>
            <person name="Sougnez C."/>
            <person name="Spencer B."/>
            <person name="Stalker J."/>
            <person name="Stange-thomann N."/>
            <person name="Stavropoulos S."/>
            <person name="Stetson K."/>
            <person name="Stone C."/>
            <person name="Stone S."/>
            <person name="Stubbs M."/>
            <person name="Talamas J."/>
            <person name="Tchuinga P."/>
            <person name="Tenzing P."/>
            <person name="Tesfaye S."/>
            <person name="Theodore J."/>
            <person name="Thoulutsang Y."/>
            <person name="Topham K."/>
            <person name="Towey S."/>
            <person name="Tsamla T."/>
            <person name="Tsomo N."/>
            <person name="Vallee D."/>
            <person name="Vassiliev H."/>
            <person name="Venkataraman V."/>
            <person name="Vinson J."/>
            <person name="Vo A."/>
            <person name="Wade C."/>
            <person name="Wang S."/>
            <person name="Wangchuk T."/>
            <person name="Wangdi T."/>
            <person name="Whittaker C."/>
            <person name="Wilkinson J."/>
            <person name="Wu Y."/>
            <person name="Wyman D."/>
            <person name="Yadav S."/>
            <person name="Yang S."/>
            <person name="Yang X."/>
            <person name="Yeager S."/>
            <person name="Yee E."/>
            <person name="Young G."/>
            <person name="Zainoun J."/>
            <person name="Zembeck L."/>
            <person name="Zimmer A."/>
            <person name="Zody M."/>
            <person name="Lander E."/>
        </authorList>
    </citation>
    <scope>NUCLEOTIDE SEQUENCE [LARGE SCALE GENOMIC DNA]</scope>
</reference>
<protein>
    <submittedName>
        <fullName evidence="2">Uncharacterized protein</fullName>
    </submittedName>
</protein>
<evidence type="ECO:0000313" key="3">
    <source>
        <dbReference type="Proteomes" id="UP000007875"/>
    </source>
</evidence>
<keyword evidence="1" id="KW-0472">Membrane</keyword>
<dbReference type="GeneTree" id="ENSGT00660000097305"/>
<name>H2Y555_CIOSA</name>
<evidence type="ECO:0000313" key="2">
    <source>
        <dbReference type="Ensembl" id="ENSCSAVP00000000453.1"/>
    </source>
</evidence>
<reference evidence="2" key="3">
    <citation type="submission" date="2025-09" db="UniProtKB">
        <authorList>
            <consortium name="Ensembl"/>
        </authorList>
    </citation>
    <scope>IDENTIFICATION</scope>
</reference>
<accession>H2Y555</accession>
<dbReference type="HOGENOM" id="CLU_2557623_0_0_1"/>
<sequence>MDMTGYHEISKKVQRRSTSICSKSRTLICLSGIVLMCVVGYVSRSGYNSRLQILETQIENLHAVIDERVNEGLERTSKTKCG</sequence>
<dbReference type="Proteomes" id="UP000007875">
    <property type="component" value="Unassembled WGS sequence"/>
</dbReference>
<feature type="transmembrane region" description="Helical" evidence="1">
    <location>
        <begin position="25"/>
        <end position="43"/>
    </location>
</feature>
<organism evidence="2 3">
    <name type="scientific">Ciona savignyi</name>
    <name type="common">Pacific transparent sea squirt</name>
    <dbReference type="NCBI Taxonomy" id="51511"/>
    <lineage>
        <taxon>Eukaryota</taxon>
        <taxon>Metazoa</taxon>
        <taxon>Chordata</taxon>
        <taxon>Tunicata</taxon>
        <taxon>Ascidiacea</taxon>
        <taxon>Phlebobranchia</taxon>
        <taxon>Cionidae</taxon>
        <taxon>Ciona</taxon>
    </lineage>
</organism>